<keyword evidence="3" id="KW-0963">Cytoplasm</keyword>
<reference evidence="4 5" key="1">
    <citation type="submission" date="2023-10" db="EMBL/GenBank/DDBJ databases">
        <title>Holzapfeliella saturejae sp. nov. isolated from Satureja montana flowers.</title>
        <authorList>
            <person name="Alcantara C."/>
            <person name="Zuniga M."/>
            <person name="Landete J.M."/>
            <person name="Monedero V."/>
        </authorList>
    </citation>
    <scope>NUCLEOTIDE SEQUENCE [LARGE SCALE GENOMIC DNA]</scope>
    <source>
        <strain evidence="4 5">He02</strain>
    </source>
</reference>
<dbReference type="PANTHER" id="PTHR33969">
    <property type="entry name" value="SEGREGATION AND CONDENSATION PROTEIN A"/>
    <property type="match status" value="1"/>
</dbReference>
<evidence type="ECO:0000256" key="3">
    <source>
        <dbReference type="HAMAP-Rule" id="MF_01805"/>
    </source>
</evidence>
<dbReference type="Gene3D" id="6.10.250.2410">
    <property type="match status" value="1"/>
</dbReference>
<comment type="caution">
    <text evidence="4">The sequence shown here is derived from an EMBL/GenBank/DDBJ whole genome shotgun (WGS) entry which is preliminary data.</text>
</comment>
<keyword evidence="1 3" id="KW-0159">Chromosome partition</keyword>
<keyword evidence="5" id="KW-1185">Reference proteome</keyword>
<proteinExistence type="inferred from homology"/>
<dbReference type="InterPro" id="IPR003768">
    <property type="entry name" value="ScpA"/>
</dbReference>
<keyword evidence="3" id="KW-0131">Cell cycle</keyword>
<comment type="function">
    <text evidence="3">Participates in chromosomal partition during cell division. May act via the formation of a condensin-like complex containing Smc and ScpB that pull DNA away from mid-cell into both cell halves.</text>
</comment>
<dbReference type="RefSeq" id="WP_339969502.1">
    <property type="nucleotide sequence ID" value="NZ_JAWMWG010000001.1"/>
</dbReference>
<evidence type="ECO:0000313" key="4">
    <source>
        <dbReference type="EMBL" id="MEJ6348382.1"/>
    </source>
</evidence>
<accession>A0ABU8SG70</accession>
<evidence type="ECO:0000313" key="5">
    <source>
        <dbReference type="Proteomes" id="UP001377804"/>
    </source>
</evidence>
<dbReference type="PANTHER" id="PTHR33969:SF2">
    <property type="entry name" value="SEGREGATION AND CONDENSATION PROTEIN A"/>
    <property type="match status" value="1"/>
</dbReference>
<dbReference type="EMBL" id="JAWMWG010000001">
    <property type="protein sequence ID" value="MEJ6348382.1"/>
    <property type="molecule type" value="Genomic_DNA"/>
</dbReference>
<evidence type="ECO:0000256" key="2">
    <source>
        <dbReference type="ARBA" id="ARBA00044777"/>
    </source>
</evidence>
<dbReference type="Pfam" id="PF02616">
    <property type="entry name" value="SMC_ScpA"/>
    <property type="match status" value="1"/>
</dbReference>
<comment type="similarity">
    <text evidence="3">Belongs to the ScpA family.</text>
</comment>
<organism evidence="4 5">
    <name type="scientific">Holzapfeliella saturejae</name>
    <dbReference type="NCBI Taxonomy" id="3082953"/>
    <lineage>
        <taxon>Bacteria</taxon>
        <taxon>Bacillati</taxon>
        <taxon>Bacillota</taxon>
        <taxon>Bacilli</taxon>
        <taxon>Lactobacillales</taxon>
        <taxon>Lactobacillaceae</taxon>
        <taxon>Holzapfeliella</taxon>
    </lineage>
</organism>
<evidence type="ECO:0000256" key="1">
    <source>
        <dbReference type="ARBA" id="ARBA00022829"/>
    </source>
</evidence>
<protein>
    <recommendedName>
        <fullName evidence="2 3">Segregation and condensation protein A</fullName>
    </recommendedName>
</protein>
<sequence length="245" mass="28164">MTNKLQVTLPNFEGPLDLLLHLIKSQELDIYDIPIAEITKQYLNYLEKMQQLQLEIAGEYFIMASTLLKIKSDVLLPQNDFEEQGITETIDPRQELVDQLLTYEIYQKAAHYLEDELQHQPVTLSKEISIVPEEYPKELADGEIKPQKLADIFSLLLKKVKSEKLTLTKIKPDKFDVKDQVTLVLNQLKTASSFSFFDFVQEVHVTAVAQLVAIFLAILELSKNQKIKVLQTKQNDDFVISERGI</sequence>
<name>A0ABU8SG70_9LACO</name>
<dbReference type="Proteomes" id="UP001377804">
    <property type="component" value="Unassembled WGS sequence"/>
</dbReference>
<keyword evidence="3" id="KW-0132">Cell division</keyword>
<dbReference type="HAMAP" id="MF_01805">
    <property type="entry name" value="ScpA"/>
    <property type="match status" value="1"/>
</dbReference>
<gene>
    <name evidence="3" type="primary">scpA</name>
    <name evidence="4" type="ORF">R4Y45_03965</name>
</gene>
<comment type="subunit">
    <text evidence="3">Component of a cohesin-like complex composed of ScpA, ScpB and the Smc homodimer, in which ScpA and ScpB bind to the head domain of Smc. The presence of the three proteins is required for the association of the complex with DNA.</text>
</comment>
<comment type="subcellular location">
    <subcellularLocation>
        <location evidence="3">Cytoplasm</location>
    </subcellularLocation>
    <text evidence="3">Associated with two foci at the outer edges of the nucleoid region in young cells, and at four foci within both cell halves in older cells.</text>
</comment>